<evidence type="ECO:0000313" key="3">
    <source>
        <dbReference type="EMBL" id="EOL45122.1"/>
    </source>
</evidence>
<comment type="caution">
    <text evidence="3">The sequence shown here is derived from an EMBL/GenBank/DDBJ whole genome shotgun (WGS) entry which is preliminary data.</text>
</comment>
<protein>
    <submittedName>
        <fullName evidence="3">Uncharacterized protein</fullName>
    </submittedName>
</protein>
<feature type="transmembrane region" description="Helical" evidence="2">
    <location>
        <begin position="32"/>
        <end position="51"/>
    </location>
</feature>
<feature type="compositionally biased region" description="Low complexity" evidence="1">
    <location>
        <begin position="326"/>
        <end position="343"/>
    </location>
</feature>
<evidence type="ECO:0000256" key="2">
    <source>
        <dbReference type="SAM" id="Phobius"/>
    </source>
</evidence>
<keyword evidence="2" id="KW-0472">Membrane</keyword>
<evidence type="ECO:0000313" key="4">
    <source>
        <dbReference type="Proteomes" id="UP000013840"/>
    </source>
</evidence>
<keyword evidence="2" id="KW-0812">Transmembrane</keyword>
<feature type="compositionally biased region" description="Polar residues" evidence="1">
    <location>
        <begin position="345"/>
        <end position="360"/>
    </location>
</feature>
<dbReference type="EMBL" id="AJAU01000018">
    <property type="protein sequence ID" value="EOL45122.1"/>
    <property type="molecule type" value="Genomic_DNA"/>
</dbReference>
<dbReference type="RefSeq" id="WP_010772037.1">
    <property type="nucleotide sequence ID" value="NZ_KB946334.1"/>
</dbReference>
<dbReference type="STRING" id="317735.RU98_GL002924"/>
<keyword evidence="4" id="KW-1185">Reference proteome</keyword>
<sequence length="391" mass="42738">MLEFIALISFLGIIVGGVLSVKAVFKKQPKKKALLLTGASFILMIGAGFALPTSPRVDIADKSIETNDQGTAIIKGKTNDESSITLDGEKIETENGKFTYKVTLKDDQPQKLTFVASIGDKDKAETIEVKPSKAFVAFLNEEKQDQETLKKAETALTLAESKPTQKNYDEAATRITSLTKEQKDFTKRLAIVKENVPIYEAVELAETKQTKEHVDSATALVAKATLNKEELLKRLTTVQQKITAKEKTEKQIASAREAVEKAEQEPTDEHYNQAIARIKELPNGNTDLTNRINNVKQTLATQKEEAKKVAEAQKKAEQEAQKAAEEQQAQVAAAAQTPETPAPDTQGTGQTVLVTPTGSKYHNRKCGNGTYTPATLEEAQARGLTPCSKCY</sequence>
<organism evidence="3 4">
    <name type="scientific">Enterococcus caccae ATCC BAA-1240</name>
    <dbReference type="NCBI Taxonomy" id="1158612"/>
    <lineage>
        <taxon>Bacteria</taxon>
        <taxon>Bacillati</taxon>
        <taxon>Bacillota</taxon>
        <taxon>Bacilli</taxon>
        <taxon>Lactobacillales</taxon>
        <taxon>Enterococcaceae</taxon>
        <taxon>Enterococcus</taxon>
    </lineage>
</organism>
<feature type="region of interest" description="Disordered" evidence="1">
    <location>
        <begin position="315"/>
        <end position="365"/>
    </location>
</feature>
<keyword evidence="2" id="KW-1133">Transmembrane helix</keyword>
<feature type="transmembrane region" description="Helical" evidence="2">
    <location>
        <begin position="6"/>
        <end position="25"/>
    </location>
</feature>
<feature type="compositionally biased region" description="Basic and acidic residues" evidence="1">
    <location>
        <begin position="315"/>
        <end position="325"/>
    </location>
</feature>
<dbReference type="OrthoDB" id="9783680at2"/>
<evidence type="ECO:0000256" key="1">
    <source>
        <dbReference type="SAM" id="MobiDB-lite"/>
    </source>
</evidence>
<name>R3WCC0_9ENTE</name>
<accession>R3WCC0</accession>
<proteinExistence type="predicted"/>
<gene>
    <name evidence="3" type="ORF">UC7_01928</name>
</gene>
<dbReference type="eggNOG" id="COG3064">
    <property type="taxonomic scope" value="Bacteria"/>
</dbReference>
<reference evidence="3 4" key="1">
    <citation type="submission" date="2013-02" db="EMBL/GenBank/DDBJ databases">
        <title>The Genome Sequence of Enterococcus caccae BAA-1240.</title>
        <authorList>
            <consortium name="The Broad Institute Genome Sequencing Platform"/>
            <consortium name="The Broad Institute Genome Sequencing Center for Infectious Disease"/>
            <person name="Earl A.M."/>
            <person name="Gilmore M.S."/>
            <person name="Lebreton F."/>
            <person name="Walker B."/>
            <person name="Young S.K."/>
            <person name="Zeng Q."/>
            <person name="Gargeya S."/>
            <person name="Fitzgerald M."/>
            <person name="Haas B."/>
            <person name="Abouelleil A."/>
            <person name="Alvarado L."/>
            <person name="Arachchi H.M."/>
            <person name="Berlin A.M."/>
            <person name="Chapman S.B."/>
            <person name="Dewar J."/>
            <person name="Goldberg J."/>
            <person name="Griggs A."/>
            <person name="Gujja S."/>
            <person name="Hansen M."/>
            <person name="Howarth C."/>
            <person name="Imamovic A."/>
            <person name="Larimer J."/>
            <person name="McCowan C."/>
            <person name="Murphy C."/>
            <person name="Neiman D."/>
            <person name="Pearson M."/>
            <person name="Priest M."/>
            <person name="Roberts A."/>
            <person name="Saif S."/>
            <person name="Shea T."/>
            <person name="Sisk P."/>
            <person name="Sykes S."/>
            <person name="Wortman J."/>
            <person name="Nusbaum C."/>
            <person name="Birren B."/>
        </authorList>
    </citation>
    <scope>NUCLEOTIDE SEQUENCE [LARGE SCALE GENOMIC DNA]</scope>
    <source>
        <strain evidence="3 4">ATCC BAA-1240</strain>
    </source>
</reference>
<dbReference type="PATRIC" id="fig|1158612.3.peg.1904"/>
<dbReference type="AlphaFoldDB" id="R3WCC0"/>
<dbReference type="Proteomes" id="UP000013840">
    <property type="component" value="Unassembled WGS sequence"/>
</dbReference>